<accession>A0ABR2I5L4</accession>
<evidence type="ECO:0000313" key="4">
    <source>
        <dbReference type="EMBL" id="KAK8857334.1"/>
    </source>
</evidence>
<dbReference type="Proteomes" id="UP001390339">
    <property type="component" value="Unassembled WGS sequence"/>
</dbReference>
<keyword evidence="3" id="KW-0812">Transmembrane</keyword>
<keyword evidence="3" id="KW-1133">Transmembrane helix</keyword>
<protein>
    <recommendedName>
        <fullName evidence="6">Cyclochlorotine biosynthesis protein O</fullName>
    </recommendedName>
</protein>
<evidence type="ECO:0000256" key="2">
    <source>
        <dbReference type="ARBA" id="ARBA00035112"/>
    </source>
</evidence>
<proteinExistence type="inferred from homology"/>
<dbReference type="PANTHER" id="PTHR33365">
    <property type="entry name" value="YALI0B05434P"/>
    <property type="match status" value="1"/>
</dbReference>
<evidence type="ECO:0000313" key="5">
    <source>
        <dbReference type="Proteomes" id="UP001390339"/>
    </source>
</evidence>
<feature type="transmembrane region" description="Helical" evidence="3">
    <location>
        <begin position="81"/>
        <end position="101"/>
    </location>
</feature>
<comment type="pathway">
    <text evidence="1">Mycotoxin biosynthesis.</text>
</comment>
<keyword evidence="3" id="KW-0472">Membrane</keyword>
<evidence type="ECO:0008006" key="6">
    <source>
        <dbReference type="Google" id="ProtNLM"/>
    </source>
</evidence>
<evidence type="ECO:0000256" key="3">
    <source>
        <dbReference type="SAM" id="Phobius"/>
    </source>
</evidence>
<dbReference type="InterPro" id="IPR021765">
    <property type="entry name" value="UstYa-like"/>
</dbReference>
<dbReference type="PANTHER" id="PTHR33365:SF4">
    <property type="entry name" value="CYCLOCHLOROTINE BIOSYNTHESIS PROTEIN O"/>
    <property type="match status" value="1"/>
</dbReference>
<name>A0ABR2I5L4_9PEZI</name>
<evidence type="ECO:0000256" key="1">
    <source>
        <dbReference type="ARBA" id="ARBA00004685"/>
    </source>
</evidence>
<comment type="caution">
    <text evidence="4">The sequence shown here is derived from an EMBL/GenBank/DDBJ whole genome shotgun (WGS) entry which is preliminary data.</text>
</comment>
<keyword evidence="5" id="KW-1185">Reference proteome</keyword>
<dbReference type="Pfam" id="PF11807">
    <property type="entry name" value="UstYa"/>
    <property type="match status" value="1"/>
</dbReference>
<comment type="similarity">
    <text evidence="2">Belongs to the ustYa family.</text>
</comment>
<dbReference type="EMBL" id="JAPCWZ010000007">
    <property type="protein sequence ID" value="KAK8857334.1"/>
    <property type="molecule type" value="Genomic_DNA"/>
</dbReference>
<reference evidence="4 5" key="1">
    <citation type="journal article" date="2024" name="IMA Fungus">
        <title>Apiospora arundinis, a panoply of carbohydrate-active enzymes and secondary metabolites.</title>
        <authorList>
            <person name="Sorensen T."/>
            <person name="Petersen C."/>
            <person name="Muurmann A.T."/>
            <person name="Christiansen J.V."/>
            <person name="Brundto M.L."/>
            <person name="Overgaard C.K."/>
            <person name="Boysen A.T."/>
            <person name="Wollenberg R.D."/>
            <person name="Larsen T.O."/>
            <person name="Sorensen J.L."/>
            <person name="Nielsen K.L."/>
            <person name="Sondergaard T.E."/>
        </authorList>
    </citation>
    <scope>NUCLEOTIDE SEQUENCE [LARGE SCALE GENOMIC DNA]</scope>
    <source>
        <strain evidence="4 5">AAU 773</strain>
    </source>
</reference>
<organism evidence="4 5">
    <name type="scientific">Apiospora arundinis</name>
    <dbReference type="NCBI Taxonomy" id="335852"/>
    <lineage>
        <taxon>Eukaryota</taxon>
        <taxon>Fungi</taxon>
        <taxon>Dikarya</taxon>
        <taxon>Ascomycota</taxon>
        <taxon>Pezizomycotina</taxon>
        <taxon>Sordariomycetes</taxon>
        <taxon>Xylariomycetidae</taxon>
        <taxon>Amphisphaeriales</taxon>
        <taxon>Apiosporaceae</taxon>
        <taxon>Apiospora</taxon>
    </lineage>
</organism>
<gene>
    <name evidence="4" type="ORF">PGQ11_013246</name>
</gene>
<sequence>MRTRQPRCAHFVHGRSPLIRPNCQHHTVVVKMAPLSRFPGAFSGKTRNSSDHEETAGLILGKHQALDPVSNTSRIFQMTPVSWCLAASLILNLAFFVVVVIQDNSMRVDCAAFDVNLESSPVKGAIGHEDVNFILGNPDDQSPYIGRNATEVDEMWNRLYGPTLFHASRGELLDMVPAFAAHPGPNDDKYIFGIYVFHQIHCINLLRKKINPAMYPPDPSNPLLSVDHLNHCIEQLRQSVMCANDVTPLSWHWDKTPGDAMLFATLPHRCRKFDRIQSWAFNDVSLRPFQFNNEDYGE</sequence>